<name>A0A091B8B6_9GAMM</name>
<dbReference type="GO" id="GO:0015562">
    <property type="term" value="F:efflux transmembrane transporter activity"/>
    <property type="evidence" value="ECO:0007669"/>
    <property type="project" value="InterPro"/>
</dbReference>
<keyword evidence="4" id="KW-1185">Reference proteome</keyword>
<dbReference type="STRING" id="1384056.N787_01900"/>
<gene>
    <name evidence="3" type="ORF">N787_01900</name>
</gene>
<reference evidence="3 4" key="1">
    <citation type="submission" date="2013-09" db="EMBL/GenBank/DDBJ databases">
        <title>Genome sequencing of Arenimonas metalli.</title>
        <authorList>
            <person name="Chen F."/>
            <person name="Wang G."/>
        </authorList>
    </citation>
    <scope>NUCLEOTIDE SEQUENCE [LARGE SCALE GENOMIC DNA]</scope>
    <source>
        <strain evidence="3 4">CF5-1</strain>
    </source>
</reference>
<comment type="caution">
    <text evidence="3">The sequence shown here is derived from an EMBL/GenBank/DDBJ whole genome shotgun (WGS) entry which is preliminary data.</text>
</comment>
<dbReference type="Gene3D" id="1.20.1600.10">
    <property type="entry name" value="Outer membrane efflux proteins (OEP)"/>
    <property type="match status" value="1"/>
</dbReference>
<evidence type="ECO:0000313" key="3">
    <source>
        <dbReference type="EMBL" id="KFN47079.1"/>
    </source>
</evidence>
<dbReference type="OrthoDB" id="9791261at2"/>
<dbReference type="RefSeq" id="WP_034211220.1">
    <property type="nucleotide sequence ID" value="NZ_AVCK01000012.1"/>
</dbReference>
<feature type="signal peptide" evidence="2">
    <location>
        <begin position="1"/>
        <end position="23"/>
    </location>
</feature>
<dbReference type="EMBL" id="AVCK01000012">
    <property type="protein sequence ID" value="KFN47079.1"/>
    <property type="molecule type" value="Genomic_DNA"/>
</dbReference>
<organism evidence="3 4">
    <name type="scientific">Arenimonas metalli CF5-1</name>
    <dbReference type="NCBI Taxonomy" id="1384056"/>
    <lineage>
        <taxon>Bacteria</taxon>
        <taxon>Pseudomonadati</taxon>
        <taxon>Pseudomonadota</taxon>
        <taxon>Gammaproteobacteria</taxon>
        <taxon>Lysobacterales</taxon>
        <taxon>Lysobacteraceae</taxon>
        <taxon>Arenimonas</taxon>
    </lineage>
</organism>
<comment type="similarity">
    <text evidence="1">Belongs to the outer membrane factor (OMF) (TC 1.B.17) family.</text>
</comment>
<protein>
    <recommendedName>
        <fullName evidence="5">Cation transporter</fullName>
    </recommendedName>
</protein>
<dbReference type="PATRIC" id="fig|1384056.3.peg.1002"/>
<dbReference type="InterPro" id="IPR010131">
    <property type="entry name" value="MdtP/NodT-like"/>
</dbReference>
<sequence length="425" mass="45543">MLRTKTALAVLWCCAVLALPAQATSPAPKLDLHQAFALTLERHPDLRRLPLQQVALTAEADLAAQSPAWVAGAGVENALGTGPYRGADAAELTLSLGSVIEPQARRDARVGLAQSRLAGLDIAAEGRRLDLLAEVARRYLEVLALQEEATALDATVAQRRTAAAAARRRVGAGASPASVQLGAEAAVARAELELARTQAATAAARRRLALMWGGDPVGTVEGELLALPATPDFDHVVTLLESTPDLQRFAGEARLREARLQLAQTQTRPDLEWQVGLRRLQGSDDWALMGGLSMPLGSRRRAEPAIRAARAELDALALEREAGELDLRATLAEAHGRLQVDALAVHQTTEKVLPALERAEAAAGKAYRAGALSYLEWAQLQSELLAARRDRIAAARDFHRALIEIQRLTAEPFVLAERTTDESTP</sequence>
<dbReference type="eggNOG" id="COG1538">
    <property type="taxonomic scope" value="Bacteria"/>
</dbReference>
<dbReference type="SUPFAM" id="SSF56954">
    <property type="entry name" value="Outer membrane efflux proteins (OEP)"/>
    <property type="match status" value="1"/>
</dbReference>
<proteinExistence type="inferred from homology"/>
<dbReference type="PANTHER" id="PTHR30203:SF24">
    <property type="entry name" value="BLR4935 PROTEIN"/>
    <property type="match status" value="1"/>
</dbReference>
<dbReference type="Pfam" id="PF02321">
    <property type="entry name" value="OEP"/>
    <property type="match status" value="2"/>
</dbReference>
<evidence type="ECO:0008006" key="5">
    <source>
        <dbReference type="Google" id="ProtNLM"/>
    </source>
</evidence>
<dbReference type="PANTHER" id="PTHR30203">
    <property type="entry name" value="OUTER MEMBRANE CATION EFFLUX PROTEIN"/>
    <property type="match status" value="1"/>
</dbReference>
<dbReference type="AlphaFoldDB" id="A0A091B8B6"/>
<evidence type="ECO:0000313" key="4">
    <source>
        <dbReference type="Proteomes" id="UP000029393"/>
    </source>
</evidence>
<evidence type="ECO:0000256" key="1">
    <source>
        <dbReference type="ARBA" id="ARBA00007613"/>
    </source>
</evidence>
<keyword evidence="2" id="KW-0732">Signal</keyword>
<dbReference type="InterPro" id="IPR003423">
    <property type="entry name" value="OMP_efflux"/>
</dbReference>
<feature type="chain" id="PRO_5001869492" description="Cation transporter" evidence="2">
    <location>
        <begin position="24"/>
        <end position="425"/>
    </location>
</feature>
<accession>A0A091B8B6</accession>
<dbReference type="Proteomes" id="UP000029393">
    <property type="component" value="Unassembled WGS sequence"/>
</dbReference>
<evidence type="ECO:0000256" key="2">
    <source>
        <dbReference type="SAM" id="SignalP"/>
    </source>
</evidence>